<protein>
    <submittedName>
        <fullName evidence="1">Uncharacterized protein</fullName>
    </submittedName>
</protein>
<organism evidence="1 2">
    <name type="scientific">Cannabis sativa</name>
    <name type="common">Hemp</name>
    <name type="synonym">Marijuana</name>
    <dbReference type="NCBI Taxonomy" id="3483"/>
    <lineage>
        <taxon>Eukaryota</taxon>
        <taxon>Viridiplantae</taxon>
        <taxon>Streptophyta</taxon>
        <taxon>Embryophyta</taxon>
        <taxon>Tracheophyta</taxon>
        <taxon>Spermatophyta</taxon>
        <taxon>Magnoliopsida</taxon>
        <taxon>eudicotyledons</taxon>
        <taxon>Gunneridae</taxon>
        <taxon>Pentapetalae</taxon>
        <taxon>rosids</taxon>
        <taxon>fabids</taxon>
        <taxon>Rosales</taxon>
        <taxon>Cannabaceae</taxon>
        <taxon>Cannabis</taxon>
    </lineage>
</organism>
<gene>
    <name evidence="1" type="ORF">F8388_007228</name>
</gene>
<proteinExistence type="predicted"/>
<name>A0A7J6EH44_CANSA</name>
<comment type="caution">
    <text evidence="1">The sequence shown here is derived from an EMBL/GenBank/DDBJ whole genome shotgun (WGS) entry which is preliminary data.</text>
</comment>
<evidence type="ECO:0000313" key="1">
    <source>
        <dbReference type="EMBL" id="KAF4357692.1"/>
    </source>
</evidence>
<dbReference type="EMBL" id="JAATIP010000234">
    <property type="protein sequence ID" value="KAF4357692.1"/>
    <property type="molecule type" value="Genomic_DNA"/>
</dbReference>
<dbReference type="Proteomes" id="UP000525078">
    <property type="component" value="Unassembled WGS sequence"/>
</dbReference>
<dbReference type="AlphaFoldDB" id="A0A7J6EH44"/>
<reference evidence="1 2" key="1">
    <citation type="journal article" date="2020" name="bioRxiv">
        <title>Sequence and annotation of 42 cannabis genomes reveals extensive copy number variation in cannabinoid synthesis and pathogen resistance genes.</title>
        <authorList>
            <person name="Mckernan K.J."/>
            <person name="Helbert Y."/>
            <person name="Kane L.T."/>
            <person name="Ebling H."/>
            <person name="Zhang L."/>
            <person name="Liu B."/>
            <person name="Eaton Z."/>
            <person name="Mclaughlin S."/>
            <person name="Kingan S."/>
            <person name="Baybayan P."/>
            <person name="Concepcion G."/>
            <person name="Jordan M."/>
            <person name="Riva A."/>
            <person name="Barbazuk W."/>
            <person name="Harkins T."/>
        </authorList>
    </citation>
    <scope>NUCLEOTIDE SEQUENCE [LARGE SCALE GENOMIC DNA]</scope>
    <source>
        <strain evidence="2">cv. Jamaican Lion 4</strain>
        <tissue evidence="1">Leaf</tissue>
    </source>
</reference>
<sequence length="60" mass="6735">MSKLIAKKSPSPYGFYLLQRQLSSRHQSRMSASKLHLLGRGVSTPTCQLAEEYQIGARKV</sequence>
<evidence type="ECO:0000313" key="2">
    <source>
        <dbReference type="Proteomes" id="UP000525078"/>
    </source>
</evidence>
<accession>A0A7J6EH44</accession>